<dbReference type="EMBL" id="MRCA01000010">
    <property type="protein sequence ID" value="OKH12604.1"/>
    <property type="molecule type" value="Genomic_DNA"/>
</dbReference>
<sequence>MTPKIMRQLWSVIETTQTKTLLQLDDASLVQWLVKQTKTQALLDCQETDFLCDYIQSRLPLIRDLANERQYS</sequence>
<name>A0A1U7GWH0_9CYAN</name>
<dbReference type="Proteomes" id="UP000186391">
    <property type="component" value="Unassembled WGS sequence"/>
</dbReference>
<proteinExistence type="predicted"/>
<dbReference type="RefSeq" id="WP_009458025.1">
    <property type="nucleotide sequence ID" value="NZ_MRCA01000010.1"/>
</dbReference>
<organism evidence="1 2">
    <name type="scientific">Fischerella major NIES-592</name>
    <dbReference type="NCBI Taxonomy" id="210994"/>
    <lineage>
        <taxon>Bacteria</taxon>
        <taxon>Bacillati</taxon>
        <taxon>Cyanobacteriota</taxon>
        <taxon>Cyanophyceae</taxon>
        <taxon>Nostocales</taxon>
        <taxon>Hapalosiphonaceae</taxon>
        <taxon>Fischerella</taxon>
    </lineage>
</organism>
<evidence type="ECO:0000313" key="1">
    <source>
        <dbReference type="EMBL" id="OKH12604.1"/>
    </source>
</evidence>
<protein>
    <submittedName>
        <fullName evidence="1">Uncharacterized protein</fullName>
    </submittedName>
</protein>
<comment type="caution">
    <text evidence="1">The sequence shown here is derived from an EMBL/GenBank/DDBJ whole genome shotgun (WGS) entry which is preliminary data.</text>
</comment>
<dbReference type="AlphaFoldDB" id="A0A1U7GWH0"/>
<accession>A0A1U7GWH0</accession>
<dbReference type="GeneID" id="35797305"/>
<gene>
    <name evidence="1" type="ORF">NIES592_17325</name>
</gene>
<keyword evidence="2" id="KW-1185">Reference proteome</keyword>
<reference evidence="1 2" key="1">
    <citation type="submission" date="2016-11" db="EMBL/GenBank/DDBJ databases">
        <title>Draft Genome Sequences of Nine Cyanobacterial Strains from Diverse Habitats.</title>
        <authorList>
            <person name="Zhu T."/>
            <person name="Hou S."/>
            <person name="Lu X."/>
            <person name="Hess W.R."/>
        </authorList>
    </citation>
    <scope>NUCLEOTIDE SEQUENCE [LARGE SCALE GENOMIC DNA]</scope>
    <source>
        <strain evidence="1 2">NIES-592</strain>
    </source>
</reference>
<evidence type="ECO:0000313" key="2">
    <source>
        <dbReference type="Proteomes" id="UP000186391"/>
    </source>
</evidence>
<dbReference type="OrthoDB" id="426600at2"/>